<dbReference type="AlphaFoldDB" id="A0AAV2SK10"/>
<accession>A0AAV2SK10</accession>
<dbReference type="Proteomes" id="UP001497623">
    <property type="component" value="Unassembled WGS sequence"/>
</dbReference>
<reference evidence="2 3" key="1">
    <citation type="submission" date="2024-05" db="EMBL/GenBank/DDBJ databases">
        <authorList>
            <person name="Wallberg A."/>
        </authorList>
    </citation>
    <scope>NUCLEOTIDE SEQUENCE [LARGE SCALE GENOMIC DNA]</scope>
</reference>
<name>A0AAV2SK10_MEGNR</name>
<comment type="caution">
    <text evidence="2">The sequence shown here is derived from an EMBL/GenBank/DDBJ whole genome shotgun (WGS) entry which is preliminary data.</text>
</comment>
<feature type="non-terminal residue" evidence="2">
    <location>
        <position position="110"/>
    </location>
</feature>
<dbReference type="EMBL" id="CAXKWB010073748">
    <property type="protein sequence ID" value="CAL4197549.1"/>
    <property type="molecule type" value="Genomic_DNA"/>
</dbReference>
<feature type="non-terminal residue" evidence="2">
    <location>
        <position position="1"/>
    </location>
</feature>
<feature type="compositionally biased region" description="Pro residues" evidence="1">
    <location>
        <begin position="46"/>
        <end position="55"/>
    </location>
</feature>
<keyword evidence="3" id="KW-1185">Reference proteome</keyword>
<feature type="compositionally biased region" description="Polar residues" evidence="1">
    <location>
        <begin position="58"/>
        <end position="69"/>
    </location>
</feature>
<evidence type="ECO:0000256" key="1">
    <source>
        <dbReference type="SAM" id="MobiDB-lite"/>
    </source>
</evidence>
<organism evidence="2 3">
    <name type="scientific">Meganyctiphanes norvegica</name>
    <name type="common">Northern krill</name>
    <name type="synonym">Thysanopoda norvegica</name>
    <dbReference type="NCBI Taxonomy" id="48144"/>
    <lineage>
        <taxon>Eukaryota</taxon>
        <taxon>Metazoa</taxon>
        <taxon>Ecdysozoa</taxon>
        <taxon>Arthropoda</taxon>
        <taxon>Crustacea</taxon>
        <taxon>Multicrustacea</taxon>
        <taxon>Malacostraca</taxon>
        <taxon>Eumalacostraca</taxon>
        <taxon>Eucarida</taxon>
        <taxon>Euphausiacea</taxon>
        <taxon>Euphausiidae</taxon>
        <taxon>Meganyctiphanes</taxon>
    </lineage>
</organism>
<protein>
    <submittedName>
        <fullName evidence="2">Uncharacterized protein</fullName>
    </submittedName>
</protein>
<feature type="region of interest" description="Disordered" evidence="1">
    <location>
        <begin position="46"/>
        <end position="69"/>
    </location>
</feature>
<evidence type="ECO:0000313" key="2">
    <source>
        <dbReference type="EMBL" id="CAL4197549.1"/>
    </source>
</evidence>
<gene>
    <name evidence="2" type="ORF">MNOR_LOCUS37271</name>
</gene>
<evidence type="ECO:0000313" key="3">
    <source>
        <dbReference type="Proteomes" id="UP001497623"/>
    </source>
</evidence>
<proteinExistence type="predicted"/>
<sequence>QSLDESCGGTVMQATKRNKLGMSLLDLDLPPPVAWLNDELQRLFPSPLPDTPPDTPLVNSFGSSESSHASQSIYSINSTSSSIKYHNFEQEINSSATSSSPVLNYSSNDQ</sequence>